<gene>
    <name evidence="2" type="ORF">V6N12_031191</name>
</gene>
<comment type="caution">
    <text evidence="2">The sequence shown here is derived from an EMBL/GenBank/DDBJ whole genome shotgun (WGS) entry which is preliminary data.</text>
</comment>
<reference evidence="2 3" key="1">
    <citation type="journal article" date="2024" name="G3 (Bethesda)">
        <title>Genome assembly of Hibiscus sabdariffa L. provides insights into metabolisms of medicinal natural products.</title>
        <authorList>
            <person name="Kim T."/>
        </authorList>
    </citation>
    <scope>NUCLEOTIDE SEQUENCE [LARGE SCALE GENOMIC DNA]</scope>
    <source>
        <strain evidence="2">TK-2024</strain>
        <tissue evidence="2">Old leaves</tissue>
    </source>
</reference>
<dbReference type="EMBL" id="JBBPBM010000019">
    <property type="protein sequence ID" value="KAK8554222.1"/>
    <property type="molecule type" value="Genomic_DNA"/>
</dbReference>
<feature type="compositionally biased region" description="Polar residues" evidence="1">
    <location>
        <begin position="61"/>
        <end position="88"/>
    </location>
</feature>
<sequence>MVWLGGSACNLAQLQLGLGHGFSSMVWADPIVATRSQLDFGLSPCLPNRINHKGLDFSNIGLKSSGPTRQSMMPRNPRVQSLIGSDSNRLGRGHEDGDTQRQQ</sequence>
<accession>A0ABR2E9T6</accession>
<feature type="region of interest" description="Disordered" evidence="1">
    <location>
        <begin position="61"/>
        <end position="103"/>
    </location>
</feature>
<organism evidence="2 3">
    <name type="scientific">Hibiscus sabdariffa</name>
    <name type="common">roselle</name>
    <dbReference type="NCBI Taxonomy" id="183260"/>
    <lineage>
        <taxon>Eukaryota</taxon>
        <taxon>Viridiplantae</taxon>
        <taxon>Streptophyta</taxon>
        <taxon>Embryophyta</taxon>
        <taxon>Tracheophyta</taxon>
        <taxon>Spermatophyta</taxon>
        <taxon>Magnoliopsida</taxon>
        <taxon>eudicotyledons</taxon>
        <taxon>Gunneridae</taxon>
        <taxon>Pentapetalae</taxon>
        <taxon>rosids</taxon>
        <taxon>malvids</taxon>
        <taxon>Malvales</taxon>
        <taxon>Malvaceae</taxon>
        <taxon>Malvoideae</taxon>
        <taxon>Hibiscus</taxon>
    </lineage>
</organism>
<evidence type="ECO:0000256" key="1">
    <source>
        <dbReference type="SAM" id="MobiDB-lite"/>
    </source>
</evidence>
<keyword evidence="3" id="KW-1185">Reference proteome</keyword>
<evidence type="ECO:0000313" key="3">
    <source>
        <dbReference type="Proteomes" id="UP001472677"/>
    </source>
</evidence>
<dbReference type="Proteomes" id="UP001472677">
    <property type="component" value="Unassembled WGS sequence"/>
</dbReference>
<evidence type="ECO:0000313" key="2">
    <source>
        <dbReference type="EMBL" id="KAK8554222.1"/>
    </source>
</evidence>
<protein>
    <submittedName>
        <fullName evidence="2">Uncharacterized protein</fullName>
    </submittedName>
</protein>
<proteinExistence type="predicted"/>
<feature type="compositionally biased region" description="Basic and acidic residues" evidence="1">
    <location>
        <begin position="92"/>
        <end position="103"/>
    </location>
</feature>
<name>A0ABR2E9T6_9ROSI</name>